<dbReference type="AlphaFoldDB" id="F5YQ09"/>
<dbReference type="OrthoDB" id="362570at2"/>
<accession>F5YQ09</accession>
<organism evidence="1 2">
    <name type="scientific">Treponema primitia (strain ATCC BAA-887 / DSM 12427 / ZAS-2)</name>
    <dbReference type="NCBI Taxonomy" id="545694"/>
    <lineage>
        <taxon>Bacteria</taxon>
        <taxon>Pseudomonadati</taxon>
        <taxon>Spirochaetota</taxon>
        <taxon>Spirochaetia</taxon>
        <taxon>Spirochaetales</taxon>
        <taxon>Treponemataceae</taxon>
        <taxon>Treponema</taxon>
    </lineage>
</organism>
<evidence type="ECO:0000313" key="2">
    <source>
        <dbReference type="Proteomes" id="UP000009223"/>
    </source>
</evidence>
<proteinExistence type="predicted"/>
<name>F5YQ09_TREPZ</name>
<evidence type="ECO:0000313" key="1">
    <source>
        <dbReference type="EMBL" id="AEF86467.1"/>
    </source>
</evidence>
<protein>
    <submittedName>
        <fullName evidence="1">Uncharacterized protein</fullName>
    </submittedName>
</protein>
<dbReference type="Proteomes" id="UP000009223">
    <property type="component" value="Chromosome"/>
</dbReference>
<dbReference type="eggNOG" id="ENOG502ZCTH">
    <property type="taxonomic scope" value="Bacteria"/>
</dbReference>
<reference evidence="2" key="1">
    <citation type="submission" date="2009-12" db="EMBL/GenBank/DDBJ databases">
        <title>Complete sequence of Treponema primitia strain ZAS-2.</title>
        <authorList>
            <person name="Tetu S.G."/>
            <person name="Matson E."/>
            <person name="Ren Q."/>
            <person name="Seshadri R."/>
            <person name="Elbourne L."/>
            <person name="Hassan K.A."/>
            <person name="Durkin A."/>
            <person name="Radune D."/>
            <person name="Mohamoud Y."/>
            <person name="Shay R."/>
            <person name="Jin S."/>
            <person name="Zhang X."/>
            <person name="Lucey K."/>
            <person name="Ballor N.R."/>
            <person name="Ottesen E."/>
            <person name="Rosenthal R."/>
            <person name="Allen A."/>
            <person name="Leadbetter J.R."/>
            <person name="Paulsen I.T."/>
        </authorList>
    </citation>
    <scope>NUCLEOTIDE SEQUENCE [LARGE SCALE GENOMIC DNA]</scope>
    <source>
        <strain evidence="2">ATCC BAA-887 / DSM 12427 / ZAS-2</strain>
    </source>
</reference>
<dbReference type="RefSeq" id="WP_015707454.1">
    <property type="nucleotide sequence ID" value="NC_015578.1"/>
</dbReference>
<dbReference type="EMBL" id="CP001843">
    <property type="protein sequence ID" value="AEF86467.1"/>
    <property type="molecule type" value="Genomic_DNA"/>
</dbReference>
<gene>
    <name evidence="1" type="ordered locus">TREPR_2777</name>
</gene>
<dbReference type="HOGENOM" id="CLU_174115_0_0_12"/>
<reference evidence="1 2" key="2">
    <citation type="journal article" date="2011" name="ISME J.">
        <title>RNA-seq reveals cooperative metabolic interactions between two termite-gut spirochete species in co-culture.</title>
        <authorList>
            <person name="Rosenthal A.Z."/>
            <person name="Matson E.G."/>
            <person name="Eldar A."/>
            <person name="Leadbetter J.R."/>
        </authorList>
    </citation>
    <scope>NUCLEOTIDE SEQUENCE [LARGE SCALE GENOMIC DNA]</scope>
    <source>
        <strain evidence="2">ATCC BAA-887 / DSM 12427 / ZAS-2</strain>
    </source>
</reference>
<keyword evidence="2" id="KW-1185">Reference proteome</keyword>
<dbReference type="KEGG" id="tpi:TREPR_2777"/>
<dbReference type="STRING" id="545694.TREPR_2777"/>
<sequence>MAIVRETLQGGQKPTKEQIDEIRNAAKYPVVYNEVSPKLTAGELAEFRRVSEINAAERERVMCSIRLQKRTLDWWKSLGEGYTAVMARLLDEARNYPDLIKKCL</sequence>